<dbReference type="PANTHER" id="PTHR35372">
    <property type="entry name" value="ATP BINDING PROTEIN-RELATED"/>
    <property type="match status" value="1"/>
</dbReference>
<organism evidence="5 6">
    <name type="scientific">Methanomethylovorans hollandica (strain DSM 15978 / NBRC 107637 / DMS1)</name>
    <dbReference type="NCBI Taxonomy" id="867904"/>
    <lineage>
        <taxon>Archaea</taxon>
        <taxon>Methanobacteriati</taxon>
        <taxon>Methanobacteriota</taxon>
        <taxon>Stenosarchaea group</taxon>
        <taxon>Methanomicrobia</taxon>
        <taxon>Methanosarcinales</taxon>
        <taxon>Methanosarcinaceae</taxon>
        <taxon>Methanomethylovorans</taxon>
    </lineage>
</organism>
<keyword evidence="2" id="KW-0378">Hydrolase</keyword>
<dbReference type="Proteomes" id="UP000010866">
    <property type="component" value="Chromosome"/>
</dbReference>
<protein>
    <submittedName>
        <fullName evidence="5">Phage/plasmid primase, P4 family, C-terminal domain protein</fullName>
    </submittedName>
</protein>
<keyword evidence="3" id="KW-0067">ATP-binding</keyword>
<evidence type="ECO:0000313" key="6">
    <source>
        <dbReference type="Proteomes" id="UP000010866"/>
    </source>
</evidence>
<dbReference type="EMBL" id="CP003362">
    <property type="protein sequence ID" value="AGB48939.1"/>
    <property type="molecule type" value="Genomic_DNA"/>
</dbReference>
<dbReference type="NCBIfam" id="TIGR01613">
    <property type="entry name" value="primase_Cterm"/>
    <property type="match status" value="1"/>
</dbReference>
<dbReference type="STRING" id="867904.Metho_0683"/>
<dbReference type="Gene3D" id="3.40.50.300">
    <property type="entry name" value="P-loop containing nucleotide triphosphate hydrolases"/>
    <property type="match status" value="1"/>
</dbReference>
<dbReference type="KEGG" id="mhz:Metho_0683"/>
<dbReference type="Pfam" id="PF19263">
    <property type="entry name" value="DUF5906"/>
    <property type="match status" value="1"/>
</dbReference>
<dbReference type="InterPro" id="IPR014015">
    <property type="entry name" value="Helicase_SF3_DNA-vir"/>
</dbReference>
<dbReference type="PROSITE" id="PS51206">
    <property type="entry name" value="SF3_HELICASE_1"/>
    <property type="match status" value="1"/>
</dbReference>
<accession>L0KY85</accession>
<dbReference type="GO" id="GO:0005524">
    <property type="term" value="F:ATP binding"/>
    <property type="evidence" value="ECO:0007669"/>
    <property type="project" value="UniProtKB-KW"/>
</dbReference>
<proteinExistence type="predicted"/>
<evidence type="ECO:0000256" key="1">
    <source>
        <dbReference type="ARBA" id="ARBA00022741"/>
    </source>
</evidence>
<dbReference type="HOGENOM" id="CLU_337609_0_0_2"/>
<dbReference type="GO" id="GO:0016787">
    <property type="term" value="F:hydrolase activity"/>
    <property type="evidence" value="ECO:0007669"/>
    <property type="project" value="UniProtKB-KW"/>
</dbReference>
<evidence type="ECO:0000313" key="5">
    <source>
        <dbReference type="EMBL" id="AGB48939.1"/>
    </source>
</evidence>
<dbReference type="RefSeq" id="WP_015324107.1">
    <property type="nucleotide sequence ID" value="NC_019977.1"/>
</dbReference>
<dbReference type="InterPro" id="IPR014818">
    <property type="entry name" value="Phage/plasmid_primase_P4_C"/>
</dbReference>
<keyword evidence="6" id="KW-1185">Reference proteome</keyword>
<dbReference type="PANTHER" id="PTHR35372:SF2">
    <property type="entry name" value="SF3 HELICASE DOMAIN-CONTAINING PROTEIN"/>
    <property type="match status" value="1"/>
</dbReference>
<dbReference type="GeneID" id="14407896"/>
<dbReference type="SUPFAM" id="SSF52540">
    <property type="entry name" value="P-loop containing nucleoside triphosphate hydrolases"/>
    <property type="match status" value="1"/>
</dbReference>
<feature type="domain" description="SF3 helicase" evidence="4">
    <location>
        <begin position="236"/>
        <end position="391"/>
    </location>
</feature>
<keyword evidence="1" id="KW-0547">Nucleotide-binding</keyword>
<dbReference type="AlphaFoldDB" id="L0KY85"/>
<dbReference type="InterPro" id="IPR045455">
    <property type="entry name" value="NrS-1_pol-like_helicase"/>
</dbReference>
<sequence length="843" mass="94416">MAKIDVAEYMLTHTKEELEGLPGVDVWTKLLSMEPVPESPQDKVRAFKNFIFEHLVDMDPVERAVFCRENGKNHFGLTKGDINTILKGVTFKSGDGRYFTGDGSFIPSKLSEDLQQKHKFITTPQGKWVYHPDTGCYQMDGEELIRRETRDALGIHSNEHYGNEVVYDISISTRKDADVFNGNSQYVNLQNGYINISSGEFFEHSPNVYFTYALPFKYDARAECPQFEKFLNVAGIDRIDALELIAYCLVPGYPIHSIHVLIGDGGNGKGTFIRLLTRLLGPENTTSYTMQELAKDPYAKAGLYGKLANLCGDMPGNRVEDTATIKSLSGGDKITARNIYGKPFDFINGAKQIYSMNQMPEYDDNTDSTYRRHNIILFKNLVEGATEGFNEEALAEEIPGIFNQALHVLPDLLKRKKFSVWRSIEETRSLVQMKSNSVAAFLATCVTVGDGETTVQDAYTAYTKFCVENGETRVTNTVFGRRLKKQHPDDIQRVPKITAGVRTFYYVGISLNPGYKNLSAFVVDTEYFKKHCNNLDKCDTAETPIDTANTAIDTAKTQINNLIFQQHETELPIKDTDNSTIFNNRSENKTDVPNVCSGVVERNAEFAVSDGENTAADNESAENHLCLCCVWDPADSVLSVSDVSGWIDDWEKSNGPIYGKKAIQAAQDICKNHRVHSTEYSYVEAAVKKRAAVTTEKNDAKETDPKLIFEAVEKRSKGRCLDCGVDTHLNEEIGKGYRCKQCHDVYSNPPPVVIPEEISLEPADSENTTVSYCKEPGIPLQDSVRKYCRDWEPVKKASINSQNYMDVVTDYLKGYILSEDMRGPIAAAVMIYAKIPQPLEVTP</sequence>
<dbReference type="Pfam" id="PF08706">
    <property type="entry name" value="D5_N"/>
    <property type="match status" value="1"/>
</dbReference>
<name>L0KY85_METHD</name>
<gene>
    <name evidence="5" type="ordered locus">Metho_0683</name>
</gene>
<dbReference type="InterPro" id="IPR006500">
    <property type="entry name" value="Helicase_put_C_phage/plasmid"/>
</dbReference>
<evidence type="ECO:0000259" key="4">
    <source>
        <dbReference type="PROSITE" id="PS51206"/>
    </source>
</evidence>
<dbReference type="SMART" id="SM00885">
    <property type="entry name" value="D5_N"/>
    <property type="match status" value="1"/>
</dbReference>
<evidence type="ECO:0000256" key="3">
    <source>
        <dbReference type="ARBA" id="ARBA00022840"/>
    </source>
</evidence>
<reference evidence="6" key="1">
    <citation type="submission" date="2012-02" db="EMBL/GenBank/DDBJ databases">
        <title>Complete sequence of chromosome of Methanomethylovorans hollandica DSM 15978.</title>
        <authorList>
            <person name="Lucas S."/>
            <person name="Copeland A."/>
            <person name="Lapidus A."/>
            <person name="Glavina del Rio T."/>
            <person name="Dalin E."/>
            <person name="Tice H."/>
            <person name="Bruce D."/>
            <person name="Goodwin L."/>
            <person name="Pitluck S."/>
            <person name="Peters L."/>
            <person name="Mikhailova N."/>
            <person name="Held B."/>
            <person name="Kyrpides N."/>
            <person name="Mavromatis K."/>
            <person name="Ivanova N."/>
            <person name="Brettin T."/>
            <person name="Detter J.C."/>
            <person name="Han C."/>
            <person name="Larimer F."/>
            <person name="Land M."/>
            <person name="Hauser L."/>
            <person name="Markowitz V."/>
            <person name="Cheng J.-F."/>
            <person name="Hugenholtz P."/>
            <person name="Woyke T."/>
            <person name="Wu D."/>
            <person name="Spring S."/>
            <person name="Schroeder M."/>
            <person name="Brambilla E."/>
            <person name="Klenk H.-P."/>
            <person name="Eisen J.A."/>
        </authorList>
    </citation>
    <scope>NUCLEOTIDE SEQUENCE [LARGE SCALE GENOMIC DNA]</scope>
    <source>
        <strain evidence="6">DSM 15978 / NBRC 107637 / DMS1</strain>
    </source>
</reference>
<dbReference type="OrthoDB" id="131168at2157"/>
<dbReference type="InterPro" id="IPR027417">
    <property type="entry name" value="P-loop_NTPase"/>
</dbReference>
<dbReference type="InterPro" id="IPR051620">
    <property type="entry name" value="ORF904-like_C"/>
</dbReference>
<evidence type="ECO:0000256" key="2">
    <source>
        <dbReference type="ARBA" id="ARBA00022801"/>
    </source>
</evidence>